<keyword evidence="4" id="KW-0695">RNA-directed DNA polymerase</keyword>
<evidence type="ECO:0000256" key="2">
    <source>
        <dbReference type="SAM" id="MobiDB-lite"/>
    </source>
</evidence>
<dbReference type="InterPro" id="IPR050951">
    <property type="entry name" value="Retrovirus_Pol_polyprotein"/>
</dbReference>
<feature type="compositionally biased region" description="Polar residues" evidence="2">
    <location>
        <begin position="267"/>
        <end position="279"/>
    </location>
</feature>
<dbReference type="SUPFAM" id="SSF56672">
    <property type="entry name" value="DNA/RNA polymerases"/>
    <property type="match status" value="1"/>
</dbReference>
<feature type="region of interest" description="Disordered" evidence="2">
    <location>
        <begin position="236"/>
        <end position="356"/>
    </location>
</feature>
<dbReference type="PANTHER" id="PTHR37984">
    <property type="entry name" value="PROTEIN CBG26694"/>
    <property type="match status" value="1"/>
</dbReference>
<dbReference type="Gene3D" id="3.10.10.10">
    <property type="entry name" value="HIV Type 1 Reverse Transcriptase, subunit A, domain 1"/>
    <property type="match status" value="1"/>
</dbReference>
<dbReference type="InterPro" id="IPR012337">
    <property type="entry name" value="RNaseH-like_sf"/>
</dbReference>
<dbReference type="Gene3D" id="1.10.340.70">
    <property type="match status" value="1"/>
</dbReference>
<dbReference type="PROSITE" id="PS50994">
    <property type="entry name" value="INTEGRASE"/>
    <property type="match status" value="1"/>
</dbReference>
<feature type="compositionally biased region" description="Basic and acidic residues" evidence="2">
    <location>
        <begin position="505"/>
        <end position="516"/>
    </location>
</feature>
<dbReference type="InterPro" id="IPR001584">
    <property type="entry name" value="Integrase_cat-core"/>
</dbReference>
<keyword evidence="4" id="KW-0808">Transferase</keyword>
<sequence>MVSIQELNIGGSKKMMRKKPSSHKYENQRCSYGGQAMLASLTCWKNHYVASDSGSPSQPPQAHPGAAFPRLLLQPRMSVSCRGNLTWGMVTAKNGACFCFYICRPSVGGPKAISLVLGFGVITSIIMPKIQESRDLDTFIADVISSASSKFVAAFAQRREEKISVGKNPASTHANERDSSIHQQMGNRSHMPHQRQPQRLTFDTPSQPTYYAEKVHQEKVQQERLKAVKVRLNFEETSQHSESGTPSRKKDLKKRIGPRHARRMSGSPDQGTTIQSLQGKRSGKKNGVQKTGEGCVPQAWKQKKKETEFAFEKRHNKRASSRRTEALSDSEGSARGHSKSKPKRQKSSVEDDMSQPWSTLMGNARVWFDDLPKEPIDSYDDLKEAFLENYLQQKKCIKDPVEIYNIKHRDGESTEEFVLRYKLECRDVKGAPECMKIVRFMHGITNPELIKQLHDKIPKSVDEIMRVTTTFLRGEVAASNRERKKSFQSWKQQEAGQKPNFKKGGFREPTKAEAKARHIHPSHKNTKRNYCIGQWKVQASFVNNNPAESGEKGGNPRKGKTAGNTDGTTMTEGSQTKDYSNFLSGIEILYEHCFNRFHPKVRSQMIPAATPLVGFNEEIIWPLGQISLLVKIGDEEHSTSAWMNFMIVRSPSPYNGTVRRPGPADMNGVPRHIAEHRLNIREGCLPIRQKKSGQATQRNKAIYEEAEKLVDAGIIKEVHYHNWLSNPVIVKKHDGRWRMSLNSSEIVMVQKQIWFGIQKVKAIPVVVASEMEVKPQKCTFGMREGMFLGYKGNADGLKVCPDKVKAVLSLPSPKCLKDVQRLNGKLASLNRFLSKSAEKSLPFVKTLKKCTEKSDLHWTTKAEMAFKQMKTLIAELPMLIVPKEKEELVIYLASTKEAVSAVLMTERGGKQISIYFVSCTLQGPKINYAPMEKLILALRFELEEHDIHYRPRTSVKGQILADFIVERLDDDPPDTPMEDKEVLSDPWILFTDGSSCIDGSGPGLIITNPKRMEFTYDLRRNSTRKKEKSKGCTPQSKEANYVLREIHEGSCNMHGGPRSVVATTLRSGYYWPTMHTDAKKLIRECNDCQVHRPVPRNPQQNLTPITSLWPFYIWGIDIARPFPEGPGKVKFLIVAIDYFTKWIKVKPVATIMRAQIKKFVWDNIVCKFSLPGEIISDNEKQFRDNPFKDWCESYVSANALLSLSTYKPTAWWKGQTGV</sequence>
<feature type="region of interest" description="Disordered" evidence="2">
    <location>
        <begin position="1"/>
        <end position="20"/>
    </location>
</feature>
<feature type="region of interest" description="Disordered" evidence="2">
    <location>
        <begin position="163"/>
        <end position="205"/>
    </location>
</feature>
<feature type="region of interest" description="Disordered" evidence="2">
    <location>
        <begin position="544"/>
        <end position="576"/>
    </location>
</feature>
<dbReference type="InterPro" id="IPR041577">
    <property type="entry name" value="RT_RNaseH_2"/>
</dbReference>
<proteinExistence type="predicted"/>
<reference evidence="4" key="1">
    <citation type="journal article" date="2019" name="Sci. Rep.">
        <title>Draft genome of Tanacetum cinerariifolium, the natural source of mosquito coil.</title>
        <authorList>
            <person name="Yamashiro T."/>
            <person name="Shiraishi A."/>
            <person name="Satake H."/>
            <person name="Nakayama K."/>
        </authorList>
    </citation>
    <scope>NUCLEOTIDE SEQUENCE</scope>
</reference>
<organism evidence="4">
    <name type="scientific">Tanacetum cinerariifolium</name>
    <name type="common">Dalmatian daisy</name>
    <name type="synonym">Chrysanthemum cinerariifolium</name>
    <dbReference type="NCBI Taxonomy" id="118510"/>
    <lineage>
        <taxon>Eukaryota</taxon>
        <taxon>Viridiplantae</taxon>
        <taxon>Streptophyta</taxon>
        <taxon>Embryophyta</taxon>
        <taxon>Tracheophyta</taxon>
        <taxon>Spermatophyta</taxon>
        <taxon>Magnoliopsida</taxon>
        <taxon>eudicotyledons</taxon>
        <taxon>Gunneridae</taxon>
        <taxon>Pentapetalae</taxon>
        <taxon>asterids</taxon>
        <taxon>campanulids</taxon>
        <taxon>Asterales</taxon>
        <taxon>Asteraceae</taxon>
        <taxon>Asteroideae</taxon>
        <taxon>Anthemideae</taxon>
        <taxon>Anthemidinae</taxon>
        <taxon>Tanacetum</taxon>
    </lineage>
</organism>
<dbReference type="InterPro" id="IPR043502">
    <property type="entry name" value="DNA/RNA_pol_sf"/>
</dbReference>
<dbReference type="GO" id="GO:0003964">
    <property type="term" value="F:RNA-directed DNA polymerase activity"/>
    <property type="evidence" value="ECO:0007669"/>
    <property type="project" value="UniProtKB-KW"/>
</dbReference>
<feature type="region of interest" description="Disordered" evidence="2">
    <location>
        <begin position="482"/>
        <end position="523"/>
    </location>
</feature>
<dbReference type="Pfam" id="PF03732">
    <property type="entry name" value="Retrotrans_gag"/>
    <property type="match status" value="1"/>
</dbReference>
<keyword evidence="1" id="KW-0511">Multifunctional enzyme</keyword>
<dbReference type="GO" id="GO:0015074">
    <property type="term" value="P:DNA integration"/>
    <property type="evidence" value="ECO:0007669"/>
    <property type="project" value="InterPro"/>
</dbReference>
<evidence type="ECO:0000313" key="4">
    <source>
        <dbReference type="EMBL" id="GEU72932.1"/>
    </source>
</evidence>
<dbReference type="EMBL" id="BKCJ010006592">
    <property type="protein sequence ID" value="GEU72932.1"/>
    <property type="molecule type" value="Genomic_DNA"/>
</dbReference>
<dbReference type="InterPro" id="IPR005162">
    <property type="entry name" value="Retrotrans_gag_dom"/>
</dbReference>
<dbReference type="GO" id="GO:0003676">
    <property type="term" value="F:nucleic acid binding"/>
    <property type="evidence" value="ECO:0007669"/>
    <property type="project" value="InterPro"/>
</dbReference>
<feature type="compositionally biased region" description="Polar residues" evidence="2">
    <location>
        <begin position="562"/>
        <end position="576"/>
    </location>
</feature>
<feature type="compositionally biased region" description="Basic residues" evidence="2">
    <location>
        <begin position="250"/>
        <end position="263"/>
    </location>
</feature>
<dbReference type="InterPro" id="IPR036397">
    <property type="entry name" value="RNaseH_sf"/>
</dbReference>
<dbReference type="AlphaFoldDB" id="A0A6L2MJI2"/>
<dbReference type="InterPro" id="IPR043128">
    <property type="entry name" value="Rev_trsase/Diguanyl_cyclase"/>
</dbReference>
<dbReference type="SUPFAM" id="SSF53098">
    <property type="entry name" value="Ribonuclease H-like"/>
    <property type="match status" value="1"/>
</dbReference>
<evidence type="ECO:0000256" key="1">
    <source>
        <dbReference type="ARBA" id="ARBA00023268"/>
    </source>
</evidence>
<gene>
    <name evidence="4" type="ORF">Tci_044910</name>
</gene>
<dbReference type="Gene3D" id="3.30.70.270">
    <property type="match status" value="1"/>
</dbReference>
<feature type="domain" description="Integrase catalytic" evidence="3">
    <location>
        <begin position="1106"/>
        <end position="1194"/>
    </location>
</feature>
<protein>
    <submittedName>
        <fullName evidence="4">Reverse transcriptase domain-containing protein</fullName>
    </submittedName>
</protein>
<evidence type="ECO:0000259" key="3">
    <source>
        <dbReference type="PROSITE" id="PS50994"/>
    </source>
</evidence>
<keyword evidence="4" id="KW-0548">Nucleotidyltransferase</keyword>
<comment type="caution">
    <text evidence="4">The sequence shown here is derived from an EMBL/GenBank/DDBJ whole genome shotgun (WGS) entry which is preliminary data.</text>
</comment>
<dbReference type="Pfam" id="PF17919">
    <property type="entry name" value="RT_RNaseH_2"/>
    <property type="match status" value="1"/>
</dbReference>
<dbReference type="PANTHER" id="PTHR37984:SF5">
    <property type="entry name" value="PROTEIN NYNRIN-LIKE"/>
    <property type="match status" value="1"/>
</dbReference>
<accession>A0A6L2MJI2</accession>
<feature type="compositionally biased region" description="Polar residues" evidence="2">
    <location>
        <begin position="195"/>
        <end position="205"/>
    </location>
</feature>
<name>A0A6L2MJI2_TANCI</name>
<dbReference type="InterPro" id="IPR041588">
    <property type="entry name" value="Integrase_H2C2"/>
</dbReference>
<dbReference type="Gene3D" id="3.30.420.10">
    <property type="entry name" value="Ribonuclease H-like superfamily/Ribonuclease H"/>
    <property type="match status" value="1"/>
</dbReference>
<dbReference type="Pfam" id="PF17921">
    <property type="entry name" value="Integrase_H2C2"/>
    <property type="match status" value="1"/>
</dbReference>
<feature type="compositionally biased region" description="Basic residues" evidence="2">
    <location>
        <begin position="336"/>
        <end position="346"/>
    </location>
</feature>